<keyword evidence="2" id="KW-1185">Reference proteome</keyword>
<comment type="caution">
    <text evidence="1">The sequence shown here is derived from an EMBL/GenBank/DDBJ whole genome shotgun (WGS) entry which is preliminary data.</text>
</comment>
<sequence>MTGVLTRGVFFVHSAPRAMCPHVEWAVEQVLGAPAHFDWIDQPAAPGMVRTEFSWQGKQGSGSKIVSALRGWDHLRFEITEDPSFGADGSRWSHTPSLGIFHANMDMHGNIVVSEARIRAAMEHSHDAYRMRRELDLALGTAWDEELEPFRYAGDGAPVRWLHQVG</sequence>
<dbReference type="EMBL" id="JBHUOP010000001">
    <property type="protein sequence ID" value="MFD2839211.1"/>
    <property type="molecule type" value="Genomic_DNA"/>
</dbReference>
<organism evidence="1 2">
    <name type="scientific">Populibacterium corticicola</name>
    <dbReference type="NCBI Taxonomy" id="1812826"/>
    <lineage>
        <taxon>Bacteria</taxon>
        <taxon>Bacillati</taxon>
        <taxon>Actinomycetota</taxon>
        <taxon>Actinomycetes</taxon>
        <taxon>Micrococcales</taxon>
        <taxon>Jonesiaceae</taxon>
        <taxon>Populibacterium</taxon>
    </lineage>
</organism>
<evidence type="ECO:0000313" key="2">
    <source>
        <dbReference type="Proteomes" id="UP001597391"/>
    </source>
</evidence>
<gene>
    <name evidence="1" type="ORF">ACFSYH_01320</name>
</gene>
<reference evidence="2" key="1">
    <citation type="journal article" date="2019" name="Int. J. Syst. Evol. Microbiol.">
        <title>The Global Catalogue of Microorganisms (GCM) 10K type strain sequencing project: providing services to taxonomists for standard genome sequencing and annotation.</title>
        <authorList>
            <consortium name="The Broad Institute Genomics Platform"/>
            <consortium name="The Broad Institute Genome Sequencing Center for Infectious Disease"/>
            <person name="Wu L."/>
            <person name="Ma J."/>
        </authorList>
    </citation>
    <scope>NUCLEOTIDE SEQUENCE [LARGE SCALE GENOMIC DNA]</scope>
    <source>
        <strain evidence="2">KCTC 33576</strain>
    </source>
</reference>
<dbReference type="RefSeq" id="WP_377464646.1">
    <property type="nucleotide sequence ID" value="NZ_JBHUOP010000001.1"/>
</dbReference>
<name>A0ABW5X9T1_9MICO</name>
<dbReference type="InterPro" id="IPR021491">
    <property type="entry name" value="DUF3145"/>
</dbReference>
<dbReference type="Pfam" id="PF11343">
    <property type="entry name" value="DUF3145"/>
    <property type="match status" value="1"/>
</dbReference>
<protein>
    <submittedName>
        <fullName evidence="1">DUF3145 domain-containing protein</fullName>
    </submittedName>
</protein>
<dbReference type="Proteomes" id="UP001597391">
    <property type="component" value="Unassembled WGS sequence"/>
</dbReference>
<proteinExistence type="predicted"/>
<accession>A0ABW5X9T1</accession>
<evidence type="ECO:0000313" key="1">
    <source>
        <dbReference type="EMBL" id="MFD2839211.1"/>
    </source>
</evidence>